<comment type="caution">
    <text evidence="2">The sequence shown here is derived from an EMBL/GenBank/DDBJ whole genome shotgun (WGS) entry which is preliminary data.</text>
</comment>
<feature type="signal peptide" evidence="1">
    <location>
        <begin position="1"/>
        <end position="21"/>
    </location>
</feature>
<reference evidence="2" key="1">
    <citation type="submission" date="2020-06" db="EMBL/GenBank/DDBJ databases">
        <title>WGS assembly of Ceratodon purpureus strain R40.</title>
        <authorList>
            <person name="Carey S.B."/>
            <person name="Jenkins J."/>
            <person name="Shu S."/>
            <person name="Lovell J.T."/>
            <person name="Sreedasyam A."/>
            <person name="Maumus F."/>
            <person name="Tiley G.P."/>
            <person name="Fernandez-Pozo N."/>
            <person name="Barry K."/>
            <person name="Chen C."/>
            <person name="Wang M."/>
            <person name="Lipzen A."/>
            <person name="Daum C."/>
            <person name="Saski C.A."/>
            <person name="Payton A.C."/>
            <person name="Mcbreen J.C."/>
            <person name="Conrad R.E."/>
            <person name="Kollar L.M."/>
            <person name="Olsson S."/>
            <person name="Huttunen S."/>
            <person name="Landis J.B."/>
            <person name="Wickett N.J."/>
            <person name="Johnson M.G."/>
            <person name="Rensing S.A."/>
            <person name="Grimwood J."/>
            <person name="Schmutz J."/>
            <person name="Mcdaniel S.F."/>
        </authorList>
    </citation>
    <scope>NUCLEOTIDE SEQUENCE</scope>
    <source>
        <strain evidence="2">R40</strain>
    </source>
</reference>
<sequence length="59" mass="6156">MDLPRLMVLAVCGASALVVLAGPPSLLATVVPPPTPTLACITSRSRFSFLLTTAMLFLL</sequence>
<dbReference type="AlphaFoldDB" id="A0A8T0HUW3"/>
<gene>
    <name evidence="2" type="ORF">KC19_VG254400</name>
</gene>
<name>A0A8T0HUW3_CERPU</name>
<organism evidence="2 3">
    <name type="scientific">Ceratodon purpureus</name>
    <name type="common">Fire moss</name>
    <name type="synonym">Dicranum purpureum</name>
    <dbReference type="NCBI Taxonomy" id="3225"/>
    <lineage>
        <taxon>Eukaryota</taxon>
        <taxon>Viridiplantae</taxon>
        <taxon>Streptophyta</taxon>
        <taxon>Embryophyta</taxon>
        <taxon>Bryophyta</taxon>
        <taxon>Bryophytina</taxon>
        <taxon>Bryopsida</taxon>
        <taxon>Dicranidae</taxon>
        <taxon>Pseudoditrichales</taxon>
        <taxon>Ditrichaceae</taxon>
        <taxon>Ceratodon</taxon>
    </lineage>
</organism>
<evidence type="ECO:0000313" key="3">
    <source>
        <dbReference type="Proteomes" id="UP000822688"/>
    </source>
</evidence>
<feature type="chain" id="PRO_5035871338" description="Secreted peptide" evidence="1">
    <location>
        <begin position="22"/>
        <end position="59"/>
    </location>
</feature>
<evidence type="ECO:0008006" key="4">
    <source>
        <dbReference type="Google" id="ProtNLM"/>
    </source>
</evidence>
<keyword evidence="1" id="KW-0732">Signal</keyword>
<protein>
    <recommendedName>
        <fullName evidence="4">Secreted peptide</fullName>
    </recommendedName>
</protein>
<accession>A0A8T0HUW3</accession>
<evidence type="ECO:0000313" key="2">
    <source>
        <dbReference type="EMBL" id="KAG0574323.1"/>
    </source>
</evidence>
<dbReference type="Proteomes" id="UP000822688">
    <property type="component" value="Chromosome V"/>
</dbReference>
<keyword evidence="3" id="KW-1185">Reference proteome</keyword>
<evidence type="ECO:0000256" key="1">
    <source>
        <dbReference type="SAM" id="SignalP"/>
    </source>
</evidence>
<proteinExistence type="predicted"/>
<dbReference type="EMBL" id="CM026426">
    <property type="protein sequence ID" value="KAG0574323.1"/>
    <property type="molecule type" value="Genomic_DNA"/>
</dbReference>